<feature type="transmembrane region" description="Helical" evidence="5">
    <location>
        <begin position="200"/>
        <end position="218"/>
    </location>
</feature>
<dbReference type="GO" id="GO:0016020">
    <property type="term" value="C:membrane"/>
    <property type="evidence" value="ECO:0007669"/>
    <property type="project" value="UniProtKB-SubCell"/>
</dbReference>
<dbReference type="PANTHER" id="PTHR23423">
    <property type="entry name" value="ORGANIC SOLUTE TRANSPORTER-RELATED"/>
    <property type="match status" value="1"/>
</dbReference>
<feature type="transmembrane region" description="Helical" evidence="5">
    <location>
        <begin position="100"/>
        <end position="124"/>
    </location>
</feature>
<keyword evidence="2 5" id="KW-0812">Transmembrane</keyword>
<evidence type="ECO:0000313" key="6">
    <source>
        <dbReference type="Proteomes" id="UP000887569"/>
    </source>
</evidence>
<dbReference type="SMART" id="SM01417">
    <property type="entry name" value="Solute_trans_a"/>
    <property type="match status" value="1"/>
</dbReference>
<evidence type="ECO:0000256" key="2">
    <source>
        <dbReference type="ARBA" id="ARBA00022692"/>
    </source>
</evidence>
<name>A0A915AUI8_PARUN</name>
<comment type="subcellular location">
    <subcellularLocation>
        <location evidence="1">Membrane</location>
        <topology evidence="1">Multi-pass membrane protein</topology>
    </subcellularLocation>
</comment>
<feature type="transmembrane region" description="Helical" evidence="5">
    <location>
        <begin position="73"/>
        <end position="94"/>
    </location>
</feature>
<feature type="transmembrane region" description="Helical" evidence="5">
    <location>
        <begin position="277"/>
        <end position="299"/>
    </location>
</feature>
<dbReference type="AlphaFoldDB" id="A0A915AUI8"/>
<dbReference type="InterPro" id="IPR005178">
    <property type="entry name" value="Ostalpha/TMEM184C"/>
</dbReference>
<protein>
    <submittedName>
        <fullName evidence="7">Organic solute transporter alpha-like protein</fullName>
    </submittedName>
</protein>
<keyword evidence="3 5" id="KW-1133">Transmembrane helix</keyword>
<keyword evidence="4 5" id="KW-0472">Membrane</keyword>
<dbReference type="Proteomes" id="UP000887569">
    <property type="component" value="Unplaced"/>
</dbReference>
<accession>A0A915AUI8</accession>
<evidence type="ECO:0000256" key="4">
    <source>
        <dbReference type="ARBA" id="ARBA00023136"/>
    </source>
</evidence>
<reference evidence="7" key="1">
    <citation type="submission" date="2022-11" db="UniProtKB">
        <authorList>
            <consortium name="WormBaseParasite"/>
        </authorList>
    </citation>
    <scope>IDENTIFICATION</scope>
</reference>
<proteinExistence type="predicted"/>
<organism evidence="6 7">
    <name type="scientific">Parascaris univalens</name>
    <name type="common">Nematode worm</name>
    <dbReference type="NCBI Taxonomy" id="6257"/>
    <lineage>
        <taxon>Eukaryota</taxon>
        <taxon>Metazoa</taxon>
        <taxon>Ecdysozoa</taxon>
        <taxon>Nematoda</taxon>
        <taxon>Chromadorea</taxon>
        <taxon>Rhabditida</taxon>
        <taxon>Spirurina</taxon>
        <taxon>Ascaridomorpha</taxon>
        <taxon>Ascaridoidea</taxon>
        <taxon>Ascarididae</taxon>
        <taxon>Parascaris</taxon>
    </lineage>
</organism>
<evidence type="ECO:0000256" key="1">
    <source>
        <dbReference type="ARBA" id="ARBA00004141"/>
    </source>
</evidence>
<dbReference type="WBParaSite" id="PgR016_g028_t01">
    <property type="protein sequence ID" value="PgR016_g028_t01"/>
    <property type="gene ID" value="PgR016_g028"/>
</dbReference>
<feature type="transmembrane region" description="Helical" evidence="5">
    <location>
        <begin position="35"/>
        <end position="61"/>
    </location>
</feature>
<keyword evidence="6" id="KW-1185">Reference proteome</keyword>
<feature type="transmembrane region" description="Helical" evidence="5">
    <location>
        <begin position="230"/>
        <end position="250"/>
    </location>
</feature>
<sequence>MDVRTATALTTRVQVLNEDAIAISAAQWLREIPTLYLVFLIISTVATAVVIALAFIHLYVIHYYVRDEHIQTNLYFLALLFPIVGLTSLLRMYLLRSATFLYVISHTYVMVCLVMLVSLLRNLFGGSEMMSKYLFSTNEVIKFNTPPFCCCCKCIPTLQPTERALRHVAWLTLQSPIVRIVAEIINGISFFEQSAYEEVAILVNVIEVISMISALYGCNITMNLGREKQVPYRMAVVFQCVNLTQVFLTLQKFIFDMCGKYDAFIDSPLMASGTKAMYWNSMVLTTEMCALSIAATILLSPSKSKFFDKSHRRVEELRSLPNKRSEDAV</sequence>
<evidence type="ECO:0000256" key="5">
    <source>
        <dbReference type="SAM" id="Phobius"/>
    </source>
</evidence>
<dbReference type="Pfam" id="PF03619">
    <property type="entry name" value="Solute_trans_a"/>
    <property type="match status" value="1"/>
</dbReference>
<evidence type="ECO:0000313" key="7">
    <source>
        <dbReference type="WBParaSite" id="PgR016_g028_t01"/>
    </source>
</evidence>
<evidence type="ECO:0000256" key="3">
    <source>
        <dbReference type="ARBA" id="ARBA00022989"/>
    </source>
</evidence>